<dbReference type="Gene3D" id="3.40.50.1470">
    <property type="entry name" value="Peptidyl-tRNA hydrolase"/>
    <property type="match status" value="1"/>
</dbReference>
<organism evidence="6 7">
    <name type="scientific">Cladonia borealis</name>
    <dbReference type="NCBI Taxonomy" id="184061"/>
    <lineage>
        <taxon>Eukaryota</taxon>
        <taxon>Fungi</taxon>
        <taxon>Dikarya</taxon>
        <taxon>Ascomycota</taxon>
        <taxon>Pezizomycotina</taxon>
        <taxon>Lecanoromycetes</taxon>
        <taxon>OSLEUM clade</taxon>
        <taxon>Lecanoromycetidae</taxon>
        <taxon>Lecanorales</taxon>
        <taxon>Lecanorineae</taxon>
        <taxon>Cladoniaceae</taxon>
        <taxon>Cladonia</taxon>
    </lineage>
</organism>
<keyword evidence="2" id="KW-0820">tRNA-binding</keyword>
<dbReference type="PANTHER" id="PTHR17224:SF1">
    <property type="entry name" value="PEPTIDYL-TRNA HYDROLASE"/>
    <property type="match status" value="1"/>
</dbReference>
<evidence type="ECO:0000256" key="2">
    <source>
        <dbReference type="ARBA" id="ARBA00022555"/>
    </source>
</evidence>
<comment type="similarity">
    <text evidence="5">Belongs to the PTH family.</text>
</comment>
<dbReference type="PANTHER" id="PTHR17224">
    <property type="entry name" value="PEPTIDYL-TRNA HYDROLASE"/>
    <property type="match status" value="1"/>
</dbReference>
<keyword evidence="3" id="KW-0378">Hydrolase</keyword>
<accession>A0AA39R3E0</accession>
<dbReference type="GO" id="GO:0004045">
    <property type="term" value="F:peptidyl-tRNA hydrolase activity"/>
    <property type="evidence" value="ECO:0007669"/>
    <property type="project" value="UniProtKB-EC"/>
</dbReference>
<gene>
    <name evidence="6" type="ORF">JMJ35_005052</name>
</gene>
<dbReference type="CDD" id="cd00462">
    <property type="entry name" value="PTH"/>
    <property type="match status" value="1"/>
</dbReference>
<dbReference type="EMBL" id="JAFEKC020000009">
    <property type="protein sequence ID" value="KAK0513035.1"/>
    <property type="molecule type" value="Genomic_DNA"/>
</dbReference>
<dbReference type="InterPro" id="IPR018171">
    <property type="entry name" value="Pept_tRNA_hydro_CS"/>
</dbReference>
<keyword evidence="4" id="KW-0694">RNA-binding</keyword>
<evidence type="ECO:0000313" key="7">
    <source>
        <dbReference type="Proteomes" id="UP001166286"/>
    </source>
</evidence>
<dbReference type="Proteomes" id="UP001166286">
    <property type="component" value="Unassembled WGS sequence"/>
</dbReference>
<name>A0AA39R3E0_9LECA</name>
<dbReference type="PROSITE" id="PS01196">
    <property type="entry name" value="PEPT_TRNA_HYDROL_2"/>
    <property type="match status" value="1"/>
</dbReference>
<sequence length="187" mass="20805">MSFRPLFIASLGNPPSVYKNTFHSAGHTLVSALHRHLTFQPFTKTRLYANGLLSKAEDFTFWQSPSLMNVSGPAVAIAWKAFLRELPQDLRSKAKLVVVHDQLELPFGKIKIKHGGSHKGHNGLKSCIQSLGGMMFSRIEVGIGRPESRENKDVAAYVMKKMGNAELQKIENAIDEVMDALVEMRDS</sequence>
<evidence type="ECO:0000256" key="5">
    <source>
        <dbReference type="ARBA" id="ARBA00038063"/>
    </source>
</evidence>
<keyword evidence="7" id="KW-1185">Reference proteome</keyword>
<protein>
    <recommendedName>
        <fullName evidence="1">peptidyl-tRNA hydrolase</fullName>
        <ecNumber evidence="1">3.1.1.29</ecNumber>
    </recommendedName>
</protein>
<evidence type="ECO:0000256" key="4">
    <source>
        <dbReference type="ARBA" id="ARBA00022884"/>
    </source>
</evidence>
<evidence type="ECO:0000313" key="6">
    <source>
        <dbReference type="EMBL" id="KAK0513035.1"/>
    </source>
</evidence>
<comment type="caution">
    <text evidence="6">The sequence shown here is derived from an EMBL/GenBank/DDBJ whole genome shotgun (WGS) entry which is preliminary data.</text>
</comment>
<dbReference type="InterPro" id="IPR001328">
    <property type="entry name" value="Pept_tRNA_hydro"/>
</dbReference>
<reference evidence="6" key="1">
    <citation type="submission" date="2023-03" db="EMBL/GenBank/DDBJ databases">
        <title>Complete genome of Cladonia borealis.</title>
        <authorList>
            <person name="Park H."/>
        </authorList>
    </citation>
    <scope>NUCLEOTIDE SEQUENCE</scope>
    <source>
        <strain evidence="6">ANT050790</strain>
    </source>
</reference>
<dbReference type="NCBIfam" id="TIGR00447">
    <property type="entry name" value="pth"/>
    <property type="match status" value="1"/>
</dbReference>
<dbReference type="Pfam" id="PF01195">
    <property type="entry name" value="Pept_tRNA_hydro"/>
    <property type="match status" value="1"/>
</dbReference>
<dbReference type="EC" id="3.1.1.29" evidence="1"/>
<dbReference type="GO" id="GO:0000049">
    <property type="term" value="F:tRNA binding"/>
    <property type="evidence" value="ECO:0007669"/>
    <property type="project" value="UniProtKB-KW"/>
</dbReference>
<evidence type="ECO:0000256" key="3">
    <source>
        <dbReference type="ARBA" id="ARBA00022801"/>
    </source>
</evidence>
<dbReference type="AlphaFoldDB" id="A0AA39R3E0"/>
<dbReference type="SUPFAM" id="SSF53178">
    <property type="entry name" value="Peptidyl-tRNA hydrolase-like"/>
    <property type="match status" value="1"/>
</dbReference>
<evidence type="ECO:0000256" key="1">
    <source>
        <dbReference type="ARBA" id="ARBA00013260"/>
    </source>
</evidence>
<dbReference type="InterPro" id="IPR036416">
    <property type="entry name" value="Pept_tRNA_hydro_sf"/>
</dbReference>
<proteinExistence type="inferred from homology"/>